<dbReference type="InterPro" id="IPR027385">
    <property type="entry name" value="Beta-barrel_OMP"/>
</dbReference>
<evidence type="ECO:0000313" key="4">
    <source>
        <dbReference type="EMBL" id="RVU17390.1"/>
    </source>
</evidence>
<feature type="domain" description="Outer membrane protein beta-barrel" evidence="3">
    <location>
        <begin position="41"/>
        <end position="237"/>
    </location>
</feature>
<comment type="caution">
    <text evidence="4">The sequence shown here is derived from an EMBL/GenBank/DDBJ whole genome shotgun (WGS) entry which is preliminary data.</text>
</comment>
<name>A0A3S2W9U9_9HYPH</name>
<dbReference type="Pfam" id="PF13505">
    <property type="entry name" value="OMP_b-brl"/>
    <property type="match status" value="1"/>
</dbReference>
<feature type="signal peptide" evidence="2">
    <location>
        <begin position="1"/>
        <end position="27"/>
    </location>
</feature>
<proteinExistence type="predicted"/>
<sequence>MGRSTPLASARILTLAAGLLVPGLAAAADLLPPPPLPLPPPPPAADFAGGWYLRGDVGVGVLDLRRTVAVDVSHPPLPYKYAVHQDRVGDQVFAGVGVGYQVNPWLRFDATGEYRTKTEWNFLAEDKTGGNTGGYNLTKGQFASVVGLVNGYVEFPTKFGLIPFIGAGVGFAHHMFGSVIDTGYGAYAGGIGGGPAKDKTNFAWAAHAGLGYAVTPNLRLELAYRYLNMGDAETGMVSCLPGCPTKTVYKVRELDAHDIKLGMRWLFGAPVVAAYEPPPLMPAPLIRKY</sequence>
<accession>A0A3S2W9U9</accession>
<evidence type="ECO:0000259" key="3">
    <source>
        <dbReference type="Pfam" id="PF13505"/>
    </source>
</evidence>
<evidence type="ECO:0000256" key="2">
    <source>
        <dbReference type="SAM" id="SignalP"/>
    </source>
</evidence>
<dbReference type="InterPro" id="IPR011250">
    <property type="entry name" value="OMP/PagP_B-barrel"/>
</dbReference>
<evidence type="ECO:0000313" key="5">
    <source>
        <dbReference type="Proteomes" id="UP000286997"/>
    </source>
</evidence>
<gene>
    <name evidence="4" type="ORF">EOE48_13420</name>
</gene>
<reference evidence="4 5" key="1">
    <citation type="submission" date="2019-01" db="EMBL/GenBank/DDBJ databases">
        <authorList>
            <person name="Chen W.-M."/>
        </authorList>
    </citation>
    <scope>NUCLEOTIDE SEQUENCE [LARGE SCALE GENOMIC DNA]</scope>
    <source>
        <strain evidence="4 5">TER-1</strain>
    </source>
</reference>
<dbReference type="AlphaFoldDB" id="A0A3S2W9U9"/>
<keyword evidence="5" id="KW-1185">Reference proteome</keyword>
<protein>
    <submittedName>
        <fullName evidence="4">Porin family protein</fullName>
    </submittedName>
</protein>
<evidence type="ECO:0000256" key="1">
    <source>
        <dbReference type="ARBA" id="ARBA00022729"/>
    </source>
</evidence>
<dbReference type="OrthoDB" id="5643626at2"/>
<dbReference type="Gene3D" id="2.40.160.20">
    <property type="match status" value="1"/>
</dbReference>
<dbReference type="SUPFAM" id="SSF56925">
    <property type="entry name" value="OMPA-like"/>
    <property type="match status" value="1"/>
</dbReference>
<feature type="chain" id="PRO_5018637672" evidence="2">
    <location>
        <begin position="28"/>
        <end position="289"/>
    </location>
</feature>
<dbReference type="RefSeq" id="WP_127729814.1">
    <property type="nucleotide sequence ID" value="NZ_SACP01000012.1"/>
</dbReference>
<dbReference type="Proteomes" id="UP000286997">
    <property type="component" value="Unassembled WGS sequence"/>
</dbReference>
<organism evidence="4 5">
    <name type="scientific">Methylobacterium oryzihabitans</name>
    <dbReference type="NCBI Taxonomy" id="2499852"/>
    <lineage>
        <taxon>Bacteria</taxon>
        <taxon>Pseudomonadati</taxon>
        <taxon>Pseudomonadota</taxon>
        <taxon>Alphaproteobacteria</taxon>
        <taxon>Hyphomicrobiales</taxon>
        <taxon>Methylobacteriaceae</taxon>
        <taxon>Methylobacterium</taxon>
    </lineage>
</organism>
<keyword evidence="1 2" id="KW-0732">Signal</keyword>
<dbReference type="EMBL" id="SACP01000012">
    <property type="protein sequence ID" value="RVU17390.1"/>
    <property type="molecule type" value="Genomic_DNA"/>
</dbReference>